<name>I1A7A8_9BACT</name>
<comment type="caution">
    <text evidence="1">The sequence shown here is derived from an EMBL/GenBank/DDBJ whole genome shotgun (WGS) entry which is preliminary data.</text>
</comment>
<dbReference type="Proteomes" id="UP000006229">
    <property type="component" value="Unassembled WGS sequence"/>
</dbReference>
<proteinExistence type="predicted"/>
<dbReference type="RefSeq" id="WP_004797011.1">
    <property type="nucleotide sequence ID" value="NZ_AJFU01000003.1"/>
</dbReference>
<gene>
    <name evidence="1" type="ORF">MCANUFG4_00648</name>
</gene>
<accession>I1A7A8</accession>
<dbReference type="AlphaFoldDB" id="I1A7A8"/>
<organism evidence="1 2">
    <name type="scientific">Mycoplasmopsis canis UFG4</name>
    <dbReference type="NCBI Taxonomy" id="1131455"/>
    <lineage>
        <taxon>Bacteria</taxon>
        <taxon>Bacillati</taxon>
        <taxon>Mycoplasmatota</taxon>
        <taxon>Mycoplasmoidales</taxon>
        <taxon>Metamycoplasmataceae</taxon>
        <taxon>Mycoplasmopsis</taxon>
    </lineage>
</organism>
<dbReference type="PATRIC" id="fig|1131455.3.peg.133"/>
<evidence type="ECO:0000313" key="1">
    <source>
        <dbReference type="EMBL" id="EIE42379.1"/>
    </source>
</evidence>
<dbReference type="EMBL" id="AJFU01000003">
    <property type="protein sequence ID" value="EIE42379.1"/>
    <property type="molecule type" value="Genomic_DNA"/>
</dbReference>
<protein>
    <submittedName>
        <fullName evidence="1">Uncharacterized protein</fullName>
    </submittedName>
</protein>
<evidence type="ECO:0000313" key="2">
    <source>
        <dbReference type="Proteomes" id="UP000006229"/>
    </source>
</evidence>
<keyword evidence="2" id="KW-1185">Reference proteome</keyword>
<reference evidence="1 2" key="1">
    <citation type="journal article" date="2012" name="J. Bacteriol.">
        <title>Genome annotation of five Mycoplasma canis strains.</title>
        <authorList>
            <person name="Brown D.R."/>
            <person name="May M."/>
            <person name="Michaels D.L."/>
            <person name="Barbet A.F."/>
        </authorList>
    </citation>
    <scope>NUCLEOTIDE SEQUENCE [LARGE SCALE GENOMIC DNA]</scope>
    <source>
        <strain evidence="1 2">UFG4</strain>
    </source>
</reference>
<sequence>MHLFKILSVKEFITMNEKLNQEFQLEKWLMADQCISNTLDNQWYKSKQPEWPGFWLEYNFDKFIKNNHIEDDIKYIPAGDFDIHFKKLDFFGDWKYN</sequence>